<accession>A0A0A8ZA76</accession>
<dbReference type="AlphaFoldDB" id="A0A0A8ZA76"/>
<reference evidence="2" key="1">
    <citation type="submission" date="2014-09" db="EMBL/GenBank/DDBJ databases">
        <authorList>
            <person name="Magalhaes I.L.F."/>
            <person name="Oliveira U."/>
            <person name="Santos F.R."/>
            <person name="Vidigal T.H.D.A."/>
            <person name="Brescovit A.D."/>
            <person name="Santos A.J."/>
        </authorList>
    </citation>
    <scope>NUCLEOTIDE SEQUENCE</scope>
    <source>
        <tissue evidence="2">Shoot tissue taken approximately 20 cm above the soil surface</tissue>
    </source>
</reference>
<sequence length="29" mass="3350">MCRRRVDFLVAPPPGDHTRLDGLGRWQEA</sequence>
<name>A0A0A8ZA76_ARUDO</name>
<feature type="compositionally biased region" description="Basic and acidic residues" evidence="1">
    <location>
        <begin position="16"/>
        <end position="29"/>
    </location>
</feature>
<organism evidence="2">
    <name type="scientific">Arundo donax</name>
    <name type="common">Giant reed</name>
    <name type="synonym">Donax arundinaceus</name>
    <dbReference type="NCBI Taxonomy" id="35708"/>
    <lineage>
        <taxon>Eukaryota</taxon>
        <taxon>Viridiplantae</taxon>
        <taxon>Streptophyta</taxon>
        <taxon>Embryophyta</taxon>
        <taxon>Tracheophyta</taxon>
        <taxon>Spermatophyta</taxon>
        <taxon>Magnoliopsida</taxon>
        <taxon>Liliopsida</taxon>
        <taxon>Poales</taxon>
        <taxon>Poaceae</taxon>
        <taxon>PACMAD clade</taxon>
        <taxon>Arundinoideae</taxon>
        <taxon>Arundineae</taxon>
        <taxon>Arundo</taxon>
    </lineage>
</organism>
<reference evidence="2" key="2">
    <citation type="journal article" date="2015" name="Data Brief">
        <title>Shoot transcriptome of the giant reed, Arundo donax.</title>
        <authorList>
            <person name="Barrero R.A."/>
            <person name="Guerrero F.D."/>
            <person name="Moolhuijzen P."/>
            <person name="Goolsby J.A."/>
            <person name="Tidwell J."/>
            <person name="Bellgard S.E."/>
            <person name="Bellgard M.I."/>
        </authorList>
    </citation>
    <scope>NUCLEOTIDE SEQUENCE</scope>
    <source>
        <tissue evidence="2">Shoot tissue taken approximately 20 cm above the soil surface</tissue>
    </source>
</reference>
<evidence type="ECO:0000313" key="2">
    <source>
        <dbReference type="EMBL" id="JAD35716.1"/>
    </source>
</evidence>
<protein>
    <submittedName>
        <fullName evidence="2">Uncharacterized protein</fullName>
    </submittedName>
</protein>
<proteinExistence type="predicted"/>
<dbReference type="EMBL" id="GBRH01262179">
    <property type="protein sequence ID" value="JAD35716.1"/>
    <property type="molecule type" value="Transcribed_RNA"/>
</dbReference>
<evidence type="ECO:0000256" key="1">
    <source>
        <dbReference type="SAM" id="MobiDB-lite"/>
    </source>
</evidence>
<feature type="region of interest" description="Disordered" evidence="1">
    <location>
        <begin position="1"/>
        <end position="29"/>
    </location>
</feature>